<proteinExistence type="predicted"/>
<comment type="caution">
    <text evidence="2">The sequence shown here is derived from an EMBL/GenBank/DDBJ whole genome shotgun (WGS) entry which is preliminary data.</text>
</comment>
<evidence type="ECO:0000313" key="3">
    <source>
        <dbReference type="Proteomes" id="UP000477285"/>
    </source>
</evidence>
<dbReference type="EMBL" id="WWVQ01000005">
    <property type="protein sequence ID" value="MZL32242.1"/>
    <property type="molecule type" value="Genomic_DNA"/>
</dbReference>
<keyword evidence="1" id="KW-0812">Transmembrane</keyword>
<dbReference type="AlphaFoldDB" id="A0A6L8T015"/>
<protein>
    <submittedName>
        <fullName evidence="2">Uncharacterized protein</fullName>
    </submittedName>
</protein>
<dbReference type="Proteomes" id="UP000477285">
    <property type="component" value="Unassembled WGS sequence"/>
</dbReference>
<gene>
    <name evidence="2" type="ORF">GT728_03280</name>
</gene>
<evidence type="ECO:0000256" key="1">
    <source>
        <dbReference type="SAM" id="Phobius"/>
    </source>
</evidence>
<keyword evidence="1" id="KW-1133">Transmembrane helix</keyword>
<evidence type="ECO:0000313" key="2">
    <source>
        <dbReference type="EMBL" id="MZL32242.1"/>
    </source>
</evidence>
<keyword evidence="1" id="KW-0472">Membrane</keyword>
<feature type="transmembrane region" description="Helical" evidence="1">
    <location>
        <begin position="7"/>
        <end position="27"/>
    </location>
</feature>
<accession>A0A6L8T015</accession>
<feature type="transmembrane region" description="Helical" evidence="1">
    <location>
        <begin position="33"/>
        <end position="58"/>
    </location>
</feature>
<name>A0A6L8T015_9FIRM</name>
<sequence length="94" mass="10323">MNRKDNTLEGIGAFTVIILAIFTLVISPALSFMFAYIGGCILKFFVGDALVNGLNIIFNTTRFTKPMIPVICATIATIGKYFKTTVDMSRHKGQ</sequence>
<organism evidence="2 3">
    <name type="scientific">Blautia wexlerae</name>
    <dbReference type="NCBI Taxonomy" id="418240"/>
    <lineage>
        <taxon>Bacteria</taxon>
        <taxon>Bacillati</taxon>
        <taxon>Bacillota</taxon>
        <taxon>Clostridia</taxon>
        <taxon>Lachnospirales</taxon>
        <taxon>Lachnospiraceae</taxon>
        <taxon>Blautia</taxon>
    </lineage>
</organism>
<dbReference type="RefSeq" id="WP_022380341.1">
    <property type="nucleotide sequence ID" value="NZ_JAAIPC010000002.1"/>
</dbReference>
<reference evidence="2 3" key="1">
    <citation type="journal article" date="2019" name="Nat. Med.">
        <title>A library of human gut bacterial isolates paired with longitudinal multiomics data enables mechanistic microbiome research.</title>
        <authorList>
            <person name="Poyet M."/>
            <person name="Groussin M."/>
            <person name="Gibbons S.M."/>
            <person name="Avila-Pacheco J."/>
            <person name="Jiang X."/>
            <person name="Kearney S.M."/>
            <person name="Perrotta A.R."/>
            <person name="Berdy B."/>
            <person name="Zhao S."/>
            <person name="Lieberman T.D."/>
            <person name="Swanson P.K."/>
            <person name="Smith M."/>
            <person name="Roesemann S."/>
            <person name="Alexander J.E."/>
            <person name="Rich S.A."/>
            <person name="Livny J."/>
            <person name="Vlamakis H."/>
            <person name="Clish C."/>
            <person name="Bullock K."/>
            <person name="Deik A."/>
            <person name="Scott J."/>
            <person name="Pierce K.A."/>
            <person name="Xavier R.J."/>
            <person name="Alm E.J."/>
        </authorList>
    </citation>
    <scope>NUCLEOTIDE SEQUENCE [LARGE SCALE GENOMIC DNA]</scope>
    <source>
        <strain evidence="2 3">BIOML-A1</strain>
    </source>
</reference>